<name>A0A2V4BBD3_9PSEU</name>
<dbReference type="OrthoDB" id="10012368at2"/>
<evidence type="ECO:0000256" key="1">
    <source>
        <dbReference type="SAM" id="MobiDB-lite"/>
    </source>
</evidence>
<evidence type="ECO:0000313" key="3">
    <source>
        <dbReference type="Proteomes" id="UP000249915"/>
    </source>
</evidence>
<proteinExistence type="predicted"/>
<feature type="region of interest" description="Disordered" evidence="1">
    <location>
        <begin position="27"/>
        <end position="83"/>
    </location>
</feature>
<sequence>MIIALVVVAVVVLAGAGVTVWLLTRDGGTSSSASEPGAGRPAQPPGAGLPTAGGVPSAPETAPATTPPGESGTGSGDEAALLATAQDYTDAVNNSDEATATELTCSKANAGAMYDALAGEGTAVVGDALVTGQQATVDITVEGGSGKSIPLPFQYRDGAWCVAV</sequence>
<reference evidence="2 3" key="1">
    <citation type="submission" date="2016-07" db="EMBL/GenBank/DDBJ databases">
        <title>Draft genome sequence of Prauserella muralis DSM 45305, isolated from a mould-covered wall in an indoor environment.</title>
        <authorList>
            <person name="Ruckert C."/>
            <person name="Albersmeier A."/>
            <person name="Jiang C.-L."/>
            <person name="Jiang Y."/>
            <person name="Kalinowski J."/>
            <person name="Schneider O."/>
            <person name="Winkler A."/>
            <person name="Zotchev S.B."/>
        </authorList>
    </citation>
    <scope>NUCLEOTIDE SEQUENCE [LARGE SCALE GENOMIC DNA]</scope>
    <source>
        <strain evidence="2 3">DSM 45305</strain>
    </source>
</reference>
<dbReference type="EMBL" id="MASW01000001">
    <property type="protein sequence ID" value="PXY31359.1"/>
    <property type="molecule type" value="Genomic_DNA"/>
</dbReference>
<dbReference type="Proteomes" id="UP000249915">
    <property type="component" value="Unassembled WGS sequence"/>
</dbReference>
<dbReference type="AlphaFoldDB" id="A0A2V4BBD3"/>
<feature type="compositionally biased region" description="Low complexity" evidence="1">
    <location>
        <begin position="36"/>
        <end position="48"/>
    </location>
</feature>
<feature type="compositionally biased region" description="Low complexity" evidence="1">
    <location>
        <begin position="56"/>
        <end position="70"/>
    </location>
</feature>
<accession>A0A2V4BBD3</accession>
<keyword evidence="3" id="KW-1185">Reference proteome</keyword>
<gene>
    <name evidence="2" type="ORF">BAY60_02920</name>
</gene>
<evidence type="ECO:0000313" key="2">
    <source>
        <dbReference type="EMBL" id="PXY31359.1"/>
    </source>
</evidence>
<dbReference type="RefSeq" id="WP_112279390.1">
    <property type="nucleotide sequence ID" value="NZ_MASW01000001.1"/>
</dbReference>
<protein>
    <submittedName>
        <fullName evidence="2">Uncharacterized protein</fullName>
    </submittedName>
</protein>
<organism evidence="2 3">
    <name type="scientific">Prauserella muralis</name>
    <dbReference type="NCBI Taxonomy" id="588067"/>
    <lineage>
        <taxon>Bacteria</taxon>
        <taxon>Bacillati</taxon>
        <taxon>Actinomycetota</taxon>
        <taxon>Actinomycetes</taxon>
        <taxon>Pseudonocardiales</taxon>
        <taxon>Pseudonocardiaceae</taxon>
        <taxon>Prauserella</taxon>
    </lineage>
</organism>
<comment type="caution">
    <text evidence="2">The sequence shown here is derived from an EMBL/GenBank/DDBJ whole genome shotgun (WGS) entry which is preliminary data.</text>
</comment>